<name>A0A1L3GDT7_SYNAC</name>
<evidence type="ECO:0000313" key="3">
    <source>
        <dbReference type="Proteomes" id="UP000182264"/>
    </source>
</evidence>
<protein>
    <recommendedName>
        <fullName evidence="4">Type-F conjugative transfer system pilin assembly protein TrbC</fullName>
    </recommendedName>
</protein>
<reference evidence="2 3" key="1">
    <citation type="journal article" date="2017" name="Genome Announc.">
        <title>Complete Genome Sequences of Two Acetylene-Fermenting Pelobacter acetylenicus Strains.</title>
        <authorList>
            <person name="Sutton J.M."/>
            <person name="Baesman S.M."/>
            <person name="Fierst J.L."/>
            <person name="Poret-Peterson A.T."/>
            <person name="Oremland R.S."/>
            <person name="Dunlap D.S."/>
            <person name="Akob D.M."/>
        </authorList>
    </citation>
    <scope>NUCLEOTIDE SEQUENCE [LARGE SCALE GENOMIC DNA]</scope>
    <source>
        <strain evidence="2 3">DSM 3247</strain>
    </source>
</reference>
<feature type="chain" id="PRO_5012250478" description="Type-F conjugative transfer system pilin assembly protein TrbC" evidence="1">
    <location>
        <begin position="23"/>
        <end position="253"/>
    </location>
</feature>
<dbReference type="AlphaFoldDB" id="A0A1L3GDT7"/>
<keyword evidence="1" id="KW-0732">Signal</keyword>
<dbReference type="STRING" id="29542.A6070_10940"/>
<dbReference type="InterPro" id="IPR019106">
    <property type="entry name" value="T4SS_TrbC"/>
</dbReference>
<accession>A0A1L3GDT7</accession>
<keyword evidence="3" id="KW-1185">Reference proteome</keyword>
<evidence type="ECO:0000256" key="1">
    <source>
        <dbReference type="SAM" id="SignalP"/>
    </source>
</evidence>
<gene>
    <name evidence="2" type="ORF">A7E75_02320</name>
</gene>
<feature type="signal peptide" evidence="1">
    <location>
        <begin position="1"/>
        <end position="22"/>
    </location>
</feature>
<evidence type="ECO:0000313" key="2">
    <source>
        <dbReference type="EMBL" id="APG23985.1"/>
    </source>
</evidence>
<organism evidence="2 3">
    <name type="scientific">Syntrophotalea acetylenica</name>
    <name type="common">Pelobacter acetylenicus</name>
    <dbReference type="NCBI Taxonomy" id="29542"/>
    <lineage>
        <taxon>Bacteria</taxon>
        <taxon>Pseudomonadati</taxon>
        <taxon>Thermodesulfobacteriota</taxon>
        <taxon>Desulfuromonadia</taxon>
        <taxon>Desulfuromonadales</taxon>
        <taxon>Syntrophotaleaceae</taxon>
        <taxon>Syntrophotalea</taxon>
    </lineage>
</organism>
<dbReference type="OrthoDB" id="5391856at2"/>
<dbReference type="Pfam" id="PF09673">
    <property type="entry name" value="TrbC_Ftype"/>
    <property type="match status" value="1"/>
</dbReference>
<dbReference type="EMBL" id="CP015518">
    <property type="protein sequence ID" value="APG23985.1"/>
    <property type="molecule type" value="Genomic_DNA"/>
</dbReference>
<proteinExistence type="predicted"/>
<evidence type="ECO:0008006" key="4">
    <source>
        <dbReference type="Google" id="ProtNLM"/>
    </source>
</evidence>
<dbReference type="KEGG" id="pace:A6070_10940"/>
<sequence>MWLSRIAVASLAALLPLSLAVAGEGSIEARAGELVQQAKKMEVRMPKFDPEGKDAARDLMRQYQSPEFQRELQKERQRLAETFFGQKTAEDIHKESKPDQGGVLPPGGRIYIFVSSSMPLNALRNYAADMERLGDQAVVMVLRGFVGGAKRIGPTAKLAGEVLKTRPACDLARGGCSLRNLSFIVDPMLFRKFGISQVPAVVFAPATNEAEAMIAYGDASLGYILELFAREGAGKKLAGVAERLRGRSSPWPD</sequence>
<dbReference type="Proteomes" id="UP000182264">
    <property type="component" value="Chromosome"/>
</dbReference>